<feature type="compositionally biased region" description="Low complexity" evidence="10">
    <location>
        <begin position="259"/>
        <end position="278"/>
    </location>
</feature>
<dbReference type="AlphaFoldDB" id="A0A2P5HN77"/>
<feature type="region of interest" description="Disordered" evidence="10">
    <location>
        <begin position="601"/>
        <end position="623"/>
    </location>
</feature>
<comment type="similarity">
    <text evidence="3">Belongs to the RBT5 family.</text>
</comment>
<evidence type="ECO:0000313" key="13">
    <source>
        <dbReference type="EMBL" id="POS71709.1"/>
    </source>
</evidence>
<dbReference type="GO" id="GO:0098552">
    <property type="term" value="C:side of membrane"/>
    <property type="evidence" value="ECO:0007669"/>
    <property type="project" value="UniProtKB-KW"/>
</dbReference>
<dbReference type="GO" id="GO:0005576">
    <property type="term" value="C:extracellular region"/>
    <property type="evidence" value="ECO:0007669"/>
    <property type="project" value="UniProtKB-SubCell"/>
</dbReference>
<keyword evidence="8" id="KW-0449">Lipoprotein</keyword>
<evidence type="ECO:0000256" key="1">
    <source>
        <dbReference type="ARBA" id="ARBA00004589"/>
    </source>
</evidence>
<evidence type="ECO:0000256" key="4">
    <source>
        <dbReference type="ARBA" id="ARBA00022525"/>
    </source>
</evidence>
<evidence type="ECO:0000256" key="3">
    <source>
        <dbReference type="ARBA" id="ARBA00010031"/>
    </source>
</evidence>
<feature type="region of interest" description="Disordered" evidence="10">
    <location>
        <begin position="225"/>
        <end position="311"/>
    </location>
</feature>
<feature type="compositionally biased region" description="Low complexity" evidence="10">
    <location>
        <begin position="394"/>
        <end position="413"/>
    </location>
</feature>
<reference evidence="13" key="1">
    <citation type="submission" date="2017-09" db="EMBL/GenBank/DDBJ databases">
        <title>Polyketide synthases of a Diaporthe helianthi virulent isolate.</title>
        <authorList>
            <person name="Baroncelli R."/>
        </authorList>
    </citation>
    <scope>NUCLEOTIDE SEQUENCE [LARGE SCALE GENOMIC DNA]</scope>
    <source>
        <strain evidence="13">7/96</strain>
    </source>
</reference>
<dbReference type="PROSITE" id="PS52012">
    <property type="entry name" value="CFEM"/>
    <property type="match status" value="1"/>
</dbReference>
<feature type="signal peptide" evidence="11">
    <location>
        <begin position="1"/>
        <end position="15"/>
    </location>
</feature>
<dbReference type="OrthoDB" id="5431405at2759"/>
<keyword evidence="5" id="KW-0472">Membrane</keyword>
<keyword evidence="7" id="KW-1015">Disulfide bond</keyword>
<dbReference type="EMBL" id="MAVT02001189">
    <property type="protein sequence ID" value="POS71709.1"/>
    <property type="molecule type" value="Genomic_DNA"/>
</dbReference>
<feature type="binding site" description="axial binding residue" evidence="9">
    <location>
        <position position="470"/>
    </location>
    <ligand>
        <name>heme</name>
        <dbReference type="ChEBI" id="CHEBI:30413"/>
    </ligand>
    <ligandPart>
        <name>Fe</name>
        <dbReference type="ChEBI" id="CHEBI:18248"/>
    </ligandPart>
</feature>
<protein>
    <submittedName>
        <fullName evidence="13">Adhesin protein Mad1</fullName>
    </submittedName>
</protein>
<gene>
    <name evidence="13" type="ORF">DHEL01_v209894</name>
</gene>
<feature type="region of interest" description="Disordered" evidence="10">
    <location>
        <begin position="394"/>
        <end position="443"/>
    </location>
</feature>
<keyword evidence="14" id="KW-1185">Reference proteome</keyword>
<evidence type="ECO:0000313" key="14">
    <source>
        <dbReference type="Proteomes" id="UP000094444"/>
    </source>
</evidence>
<evidence type="ECO:0000256" key="6">
    <source>
        <dbReference type="ARBA" id="ARBA00022729"/>
    </source>
</evidence>
<evidence type="ECO:0000256" key="8">
    <source>
        <dbReference type="ARBA" id="ARBA00023288"/>
    </source>
</evidence>
<feature type="chain" id="PRO_5015103580" evidence="11">
    <location>
        <begin position="16"/>
        <end position="684"/>
    </location>
</feature>
<evidence type="ECO:0000259" key="12">
    <source>
        <dbReference type="PROSITE" id="PS52012"/>
    </source>
</evidence>
<evidence type="ECO:0000256" key="9">
    <source>
        <dbReference type="PROSITE-ProRule" id="PRU01356"/>
    </source>
</evidence>
<keyword evidence="5" id="KW-0325">Glycoprotein</keyword>
<keyword evidence="5" id="KW-0336">GPI-anchor</keyword>
<evidence type="ECO:0000256" key="7">
    <source>
        <dbReference type="ARBA" id="ARBA00023157"/>
    </source>
</evidence>
<keyword evidence="9" id="KW-0349">Heme</keyword>
<dbReference type="Proteomes" id="UP000094444">
    <property type="component" value="Unassembled WGS sequence"/>
</dbReference>
<feature type="compositionally biased region" description="Polar residues" evidence="10">
    <location>
        <begin position="423"/>
        <end position="437"/>
    </location>
</feature>
<keyword evidence="9" id="KW-0479">Metal-binding</keyword>
<dbReference type="InParanoid" id="A0A2P5HN77"/>
<comment type="caution">
    <text evidence="9">Lacks conserved residue(s) required for the propagation of feature annotation.</text>
</comment>
<name>A0A2P5HN77_DIAHE</name>
<comment type="subcellular location">
    <subcellularLocation>
        <location evidence="1">Membrane</location>
        <topology evidence="1">Lipid-anchor</topology>
        <topology evidence="1">GPI-anchor</topology>
    </subcellularLocation>
    <subcellularLocation>
        <location evidence="2">Secreted</location>
    </subcellularLocation>
</comment>
<keyword evidence="4" id="KW-0964">Secreted</keyword>
<organism evidence="13 14">
    <name type="scientific">Diaporthe helianthi</name>
    <dbReference type="NCBI Taxonomy" id="158607"/>
    <lineage>
        <taxon>Eukaryota</taxon>
        <taxon>Fungi</taxon>
        <taxon>Dikarya</taxon>
        <taxon>Ascomycota</taxon>
        <taxon>Pezizomycotina</taxon>
        <taxon>Sordariomycetes</taxon>
        <taxon>Sordariomycetidae</taxon>
        <taxon>Diaporthales</taxon>
        <taxon>Diaporthaceae</taxon>
        <taxon>Diaporthe</taxon>
    </lineage>
</organism>
<evidence type="ECO:0000256" key="2">
    <source>
        <dbReference type="ARBA" id="ARBA00004613"/>
    </source>
</evidence>
<accession>A0A2P5HN77</accession>
<keyword evidence="9" id="KW-0408">Iron</keyword>
<dbReference type="Pfam" id="PF05730">
    <property type="entry name" value="CFEM"/>
    <property type="match status" value="1"/>
</dbReference>
<evidence type="ECO:0000256" key="10">
    <source>
        <dbReference type="SAM" id="MobiDB-lite"/>
    </source>
</evidence>
<sequence>MKSFSILALAATVSATGWNDFGGFKNPKNTDNKCNTQQQSGWDWGDLQLGSVSSYGGFNFGGFSCEEGYGRRQPGSRFAPRTQKSLKGSCGHTKESSPSFGCGQGGDVDAFSVSTIDVIPEFDADLEFQFDMADGSTCKQRSSCSSQGSTVKNTQCGGAKNVTIVYPSGQSGDKVPKASSTCGITIPTVSFDCSSAQSTTTKYTRTSSTQIQTSSVATTTAVQSFSTATGPTGGLPSSPAETGPKPSFPVGPSGPASNTAPVASQTPPSPPSSANATTIESTSTAEIPSSVESITSTSSASTAAESTSTVEIPSSVESTTYEITSTSITSFQTTSTVYSTSIQTITSCGPEVTNCPAGVSEGQAATTTVVVAISTTICPVTATETTVYTTSHAVTQSQVVPPAETTPAGEAPPSGEVPPAGESATSKLSPIASTTAESPAKPTETLPCPSIVPACISTWNFVVGCVDNADASCYCPDSNFVQNVYECLYAYGDSDETVAEAVQYFQGICGSYAGNNPAVATGASVTTYLTATATPPVSATTIIVHETTVVPCTNEAGEPIPSSSSTVIVSTVMTVPQVVLTTVTGPSTTEVGVVPVPTYPTSPAESGAPVPSGASPAESAGAVVPSGAAPLYPTGSAPGASGVAQGTSALVPAASQTTVVTAGAGKTGASLVAAFLAVAAVLAL</sequence>
<feature type="compositionally biased region" description="Low complexity" evidence="10">
    <location>
        <begin position="602"/>
        <end position="623"/>
    </location>
</feature>
<evidence type="ECO:0000256" key="5">
    <source>
        <dbReference type="ARBA" id="ARBA00022622"/>
    </source>
</evidence>
<dbReference type="STRING" id="158607.A0A2P5HN77"/>
<feature type="compositionally biased region" description="Low complexity" evidence="10">
    <location>
        <begin position="289"/>
        <end position="311"/>
    </location>
</feature>
<feature type="region of interest" description="Disordered" evidence="10">
    <location>
        <begin position="71"/>
        <end position="99"/>
    </location>
</feature>
<feature type="domain" description="CFEM" evidence="12">
    <location>
        <begin position="423"/>
        <end position="536"/>
    </location>
</feature>
<comment type="caution">
    <text evidence="13">The sequence shown here is derived from an EMBL/GenBank/DDBJ whole genome shotgun (WGS) entry which is preliminary data.</text>
</comment>
<keyword evidence="6 11" id="KW-0732">Signal</keyword>
<evidence type="ECO:0000256" key="11">
    <source>
        <dbReference type="SAM" id="SignalP"/>
    </source>
</evidence>
<proteinExistence type="inferred from homology"/>
<dbReference type="GO" id="GO:0046872">
    <property type="term" value="F:metal ion binding"/>
    <property type="evidence" value="ECO:0007669"/>
    <property type="project" value="UniProtKB-UniRule"/>
</dbReference>
<dbReference type="InterPro" id="IPR008427">
    <property type="entry name" value="Extracellular_membr_CFEM_dom"/>
</dbReference>